<evidence type="ECO:0000256" key="2">
    <source>
        <dbReference type="ARBA" id="ARBA00010510"/>
    </source>
</evidence>
<keyword evidence="7" id="KW-0653">Protein transport</keyword>
<sequence>MGNSGSLNTQVIHQLGPGLRSKMAIQTKQLKFVNWQVDREYQGSDFMAAVTLGNPDILVGSGILVAHYLQSITPCLALGGELVYHRRPGEESTVMSLAGKYTLNNWVATVTLGQVGMHATYYHKASDQLQVGVKFEASTRMQDTSVSFGYHLDLPKVNLLFKGSVDSNWIMGDMWNRLNF</sequence>
<dbReference type="AlphaFoldDB" id="A0A5N4DAI9"/>
<dbReference type="InterPro" id="IPR027246">
    <property type="entry name" value="Porin_Euk/Tom40"/>
</dbReference>
<protein>
    <submittedName>
        <fullName evidence="10">Mitochondrial import receptor subunit TOM40-like protein</fullName>
    </submittedName>
</protein>
<dbReference type="Gene3D" id="2.40.160.10">
    <property type="entry name" value="Porin"/>
    <property type="match status" value="1"/>
</dbReference>
<dbReference type="InterPro" id="IPR023614">
    <property type="entry name" value="Porin_dom_sf"/>
</dbReference>
<dbReference type="EMBL" id="JWIN03000013">
    <property type="protein sequence ID" value="KAB1268131.1"/>
    <property type="molecule type" value="Genomic_DNA"/>
</dbReference>
<dbReference type="Pfam" id="PF01459">
    <property type="entry name" value="Porin_3"/>
    <property type="match status" value="1"/>
</dbReference>
<keyword evidence="5" id="KW-0812">Transmembrane</keyword>
<evidence type="ECO:0000256" key="3">
    <source>
        <dbReference type="ARBA" id="ARBA00022448"/>
    </source>
</evidence>
<gene>
    <name evidence="10" type="ORF">Cadr_000013451</name>
</gene>
<evidence type="ECO:0000256" key="8">
    <source>
        <dbReference type="ARBA" id="ARBA00023128"/>
    </source>
</evidence>
<comment type="subcellular location">
    <subcellularLocation>
        <location evidence="1">Mitochondrion outer membrane</location>
        <topology evidence="1">Multi-pass membrane protein</topology>
    </subcellularLocation>
</comment>
<evidence type="ECO:0000256" key="6">
    <source>
        <dbReference type="ARBA" id="ARBA00022787"/>
    </source>
</evidence>
<accession>A0A5N4DAI9</accession>
<name>A0A5N4DAI9_CAMDR</name>
<proteinExistence type="inferred from homology"/>
<keyword evidence="10" id="KW-0675">Receptor</keyword>
<dbReference type="GO" id="GO:0030150">
    <property type="term" value="P:protein import into mitochondrial matrix"/>
    <property type="evidence" value="ECO:0007669"/>
    <property type="project" value="InterPro"/>
</dbReference>
<evidence type="ECO:0000256" key="4">
    <source>
        <dbReference type="ARBA" id="ARBA00022452"/>
    </source>
</evidence>
<dbReference type="GO" id="GO:0008320">
    <property type="term" value="F:protein transmembrane transporter activity"/>
    <property type="evidence" value="ECO:0007669"/>
    <property type="project" value="InterPro"/>
</dbReference>
<keyword evidence="3" id="KW-0813">Transport</keyword>
<evidence type="ECO:0000313" key="10">
    <source>
        <dbReference type="EMBL" id="KAB1268131.1"/>
    </source>
</evidence>
<dbReference type="PANTHER" id="PTHR10802">
    <property type="entry name" value="MITOCHONDRIAL IMPORT RECEPTOR SUBUNIT TOM40"/>
    <property type="match status" value="1"/>
</dbReference>
<keyword evidence="4" id="KW-1134">Transmembrane beta strand</keyword>
<evidence type="ECO:0000256" key="7">
    <source>
        <dbReference type="ARBA" id="ARBA00022927"/>
    </source>
</evidence>
<evidence type="ECO:0000256" key="1">
    <source>
        <dbReference type="ARBA" id="ARBA00004374"/>
    </source>
</evidence>
<dbReference type="Proteomes" id="UP000299084">
    <property type="component" value="Unassembled WGS sequence"/>
</dbReference>
<keyword evidence="11" id="KW-1185">Reference proteome</keyword>
<organism evidence="10 11">
    <name type="scientific">Camelus dromedarius</name>
    <name type="common">Dromedary</name>
    <name type="synonym">Arabian camel</name>
    <dbReference type="NCBI Taxonomy" id="9838"/>
    <lineage>
        <taxon>Eukaryota</taxon>
        <taxon>Metazoa</taxon>
        <taxon>Chordata</taxon>
        <taxon>Craniata</taxon>
        <taxon>Vertebrata</taxon>
        <taxon>Euteleostomi</taxon>
        <taxon>Mammalia</taxon>
        <taxon>Eutheria</taxon>
        <taxon>Laurasiatheria</taxon>
        <taxon>Artiodactyla</taxon>
        <taxon>Tylopoda</taxon>
        <taxon>Camelidae</taxon>
        <taxon>Camelus</taxon>
    </lineage>
</organism>
<dbReference type="InterPro" id="IPR037930">
    <property type="entry name" value="Tom40"/>
</dbReference>
<reference evidence="10 11" key="1">
    <citation type="journal article" date="2019" name="Mol. Ecol. Resour.">
        <title>Improving Illumina assemblies with Hi-C and long reads: an example with the North African dromedary.</title>
        <authorList>
            <person name="Elbers J.P."/>
            <person name="Rogers M.F."/>
            <person name="Perelman P.L."/>
            <person name="Proskuryakova A.A."/>
            <person name="Serdyukova N.A."/>
            <person name="Johnson W.E."/>
            <person name="Horin P."/>
            <person name="Corander J."/>
            <person name="Murphy D."/>
            <person name="Burger P.A."/>
        </authorList>
    </citation>
    <scope>NUCLEOTIDE SEQUENCE [LARGE SCALE GENOMIC DNA]</scope>
    <source>
        <strain evidence="10">Drom800</strain>
        <tissue evidence="10">Blood</tissue>
    </source>
</reference>
<evidence type="ECO:0000313" key="11">
    <source>
        <dbReference type="Proteomes" id="UP000299084"/>
    </source>
</evidence>
<keyword evidence="9" id="KW-0472">Membrane</keyword>
<dbReference type="CDD" id="cd07305">
    <property type="entry name" value="Porin3_Tom40"/>
    <property type="match status" value="1"/>
</dbReference>
<keyword evidence="6" id="KW-1000">Mitochondrion outer membrane</keyword>
<comment type="similarity">
    <text evidence="2">Belongs to the Tom40 family.</text>
</comment>
<keyword evidence="8" id="KW-0496">Mitochondrion</keyword>
<evidence type="ECO:0000256" key="9">
    <source>
        <dbReference type="ARBA" id="ARBA00023136"/>
    </source>
</evidence>
<evidence type="ECO:0000256" key="5">
    <source>
        <dbReference type="ARBA" id="ARBA00022692"/>
    </source>
</evidence>
<dbReference type="GO" id="GO:0005741">
    <property type="term" value="C:mitochondrial outer membrane"/>
    <property type="evidence" value="ECO:0007669"/>
    <property type="project" value="UniProtKB-SubCell"/>
</dbReference>
<comment type="caution">
    <text evidence="10">The sequence shown here is derived from an EMBL/GenBank/DDBJ whole genome shotgun (WGS) entry which is preliminary data.</text>
</comment>